<name>A0A6C0EJ41_9ZZZZ</name>
<sequence>MIYNKLLTQPFIHKIVEQDFTESIIIDSLEKCYQTCAFSTFPYIIHNYNSLQAILLTKSGNCISLSLFIKLFLKEHYNIYSYLIPCTIPKKYKHSDYLDICHVALAIPLNKNCVYIVDPAFYFLNPIIVNLSTMSCTTVFSKSIYDREKSSDLKTYSSIDIVESCPKKIEKNTIFNKYQTIGKNTYYANSYFKNDPTDNWCYFLTEIINPDEAITSFFIHIKNNPFITTTYIDKQGVCTSEYFIKLTPGYIEISKDAEDMERINVDEVTKTQINTIDKKIGGFLQDSLSNYINFTNTG</sequence>
<dbReference type="EMBL" id="MN738871">
    <property type="protein sequence ID" value="QHT29204.1"/>
    <property type="molecule type" value="Genomic_DNA"/>
</dbReference>
<evidence type="ECO:0000313" key="1">
    <source>
        <dbReference type="EMBL" id="QHT29204.1"/>
    </source>
</evidence>
<proteinExistence type="predicted"/>
<protein>
    <submittedName>
        <fullName evidence="1">Uncharacterized protein</fullName>
    </submittedName>
</protein>
<dbReference type="AlphaFoldDB" id="A0A6C0EJ41"/>
<organism evidence="1">
    <name type="scientific">viral metagenome</name>
    <dbReference type="NCBI Taxonomy" id="1070528"/>
    <lineage>
        <taxon>unclassified sequences</taxon>
        <taxon>metagenomes</taxon>
        <taxon>organismal metagenomes</taxon>
    </lineage>
</organism>
<reference evidence="1" key="1">
    <citation type="journal article" date="2020" name="Nature">
        <title>Giant virus diversity and host interactions through global metagenomics.</title>
        <authorList>
            <person name="Schulz F."/>
            <person name="Roux S."/>
            <person name="Paez-Espino D."/>
            <person name="Jungbluth S."/>
            <person name="Walsh D.A."/>
            <person name="Denef V.J."/>
            <person name="McMahon K.D."/>
            <person name="Konstantinidis K.T."/>
            <person name="Eloe-Fadrosh E.A."/>
            <person name="Kyrpides N.C."/>
            <person name="Woyke T."/>
        </authorList>
    </citation>
    <scope>NUCLEOTIDE SEQUENCE</scope>
    <source>
        <strain evidence="1">GVMAG-M-3300001351-8</strain>
    </source>
</reference>
<accession>A0A6C0EJ41</accession>